<reference evidence="2 3" key="1">
    <citation type="submission" date="2020-04" db="EMBL/GenBank/DDBJ databases">
        <title>Perkinsus olseni comparative genomics.</title>
        <authorList>
            <person name="Bogema D.R."/>
        </authorList>
    </citation>
    <scope>NUCLEOTIDE SEQUENCE [LARGE SCALE GENOMIC DNA]</scope>
    <source>
        <strain evidence="2">ATCC PRA-205</strain>
    </source>
</reference>
<keyword evidence="1" id="KW-0812">Transmembrane</keyword>
<gene>
    <name evidence="2" type="ORF">FOZ62_003845</name>
</gene>
<dbReference type="Proteomes" id="UP000574390">
    <property type="component" value="Unassembled WGS sequence"/>
</dbReference>
<organism evidence="2 3">
    <name type="scientific">Perkinsus olseni</name>
    <name type="common">Perkinsus atlanticus</name>
    <dbReference type="NCBI Taxonomy" id="32597"/>
    <lineage>
        <taxon>Eukaryota</taxon>
        <taxon>Sar</taxon>
        <taxon>Alveolata</taxon>
        <taxon>Perkinsozoa</taxon>
        <taxon>Perkinsea</taxon>
        <taxon>Perkinsida</taxon>
        <taxon>Perkinsidae</taxon>
        <taxon>Perkinsus</taxon>
    </lineage>
</organism>
<keyword evidence="1" id="KW-0472">Membrane</keyword>
<proteinExistence type="predicted"/>
<evidence type="ECO:0000313" key="2">
    <source>
        <dbReference type="EMBL" id="KAF4732051.1"/>
    </source>
</evidence>
<name>A0A7J6SGX9_PEROL</name>
<dbReference type="EMBL" id="JABANM010014835">
    <property type="protein sequence ID" value="KAF4732051.1"/>
    <property type="molecule type" value="Genomic_DNA"/>
</dbReference>
<evidence type="ECO:0000313" key="3">
    <source>
        <dbReference type="Proteomes" id="UP000574390"/>
    </source>
</evidence>
<feature type="transmembrane region" description="Helical" evidence="1">
    <location>
        <begin position="128"/>
        <end position="149"/>
    </location>
</feature>
<dbReference type="AlphaFoldDB" id="A0A7J6SGX9"/>
<sequence>MLTLSTIVNGSRLCARGTAVLKVTSDGREEVTVSAAQGMLVVRPDTGGAGFMLGDFKKAGGHLISFLIGQATLPLTMPNRRSSTLIEKSDTPENFLSYLGSYKAKADSGHPAVESGSRGPVSRGWPTLRLLILCIILAVTSAIGVYYSWLPFWASSIQAQGLSLTIEKAEITRPVSCVMLTLAALEEDSRLCARGTAVLRATLADGYGEVTVGGVEGALFTNTDSAGACFMLGDFKVGPQTHTTTTVPFYLITRSRAKYARLSEQAVDTCVAWLNGDIRTSGWTFQFFLPRIIIRDLKLSLKLQ</sequence>
<accession>A0A7J6SGX9</accession>
<comment type="caution">
    <text evidence="2">The sequence shown here is derived from an EMBL/GenBank/DDBJ whole genome shotgun (WGS) entry which is preliminary data.</text>
</comment>
<protein>
    <submittedName>
        <fullName evidence="2">Uncharacterized protein</fullName>
    </submittedName>
</protein>
<keyword evidence="1" id="KW-1133">Transmembrane helix</keyword>
<evidence type="ECO:0000256" key="1">
    <source>
        <dbReference type="SAM" id="Phobius"/>
    </source>
</evidence>